<dbReference type="InterPro" id="IPR009781">
    <property type="entry name" value="DUF1345"/>
</dbReference>
<accession>A0ABY5NMU9</accession>
<evidence type="ECO:0000313" key="3">
    <source>
        <dbReference type="Proteomes" id="UP001054811"/>
    </source>
</evidence>
<organism evidence="2 3">
    <name type="scientific">Microbacterium elymi</name>
    <dbReference type="NCBI Taxonomy" id="2909587"/>
    <lineage>
        <taxon>Bacteria</taxon>
        <taxon>Bacillati</taxon>
        <taxon>Actinomycetota</taxon>
        <taxon>Actinomycetes</taxon>
        <taxon>Micrococcales</taxon>
        <taxon>Microbacteriaceae</taxon>
        <taxon>Microbacterium</taxon>
    </lineage>
</organism>
<feature type="transmembrane region" description="Helical" evidence="1">
    <location>
        <begin position="23"/>
        <end position="43"/>
    </location>
</feature>
<evidence type="ECO:0000256" key="1">
    <source>
        <dbReference type="SAM" id="Phobius"/>
    </source>
</evidence>
<keyword evidence="1" id="KW-0812">Transmembrane</keyword>
<dbReference type="EMBL" id="CP091139">
    <property type="protein sequence ID" value="UUT36495.1"/>
    <property type="molecule type" value="Genomic_DNA"/>
</dbReference>
<name>A0ABY5NMU9_9MICO</name>
<proteinExistence type="predicted"/>
<evidence type="ECO:0000313" key="2">
    <source>
        <dbReference type="EMBL" id="UUT36495.1"/>
    </source>
</evidence>
<reference evidence="2" key="1">
    <citation type="submission" date="2022-01" db="EMBL/GenBank/DDBJ databases">
        <title>Microbacterium eymi and Microbacterium rhizovicinus sp. nov., isolated from the rhizospheric soil of Elymus tsukushiensis, a plant native to the Dokdo Islands, Republic of Korea.</title>
        <authorList>
            <person name="Hwang Y.J."/>
        </authorList>
    </citation>
    <scope>NUCLEOTIDE SEQUENCE</scope>
    <source>
        <strain evidence="2">KUDC0405</strain>
    </source>
</reference>
<keyword evidence="3" id="KW-1185">Reference proteome</keyword>
<dbReference type="Pfam" id="PF07077">
    <property type="entry name" value="DUF1345"/>
    <property type="match status" value="1"/>
</dbReference>
<keyword evidence="1" id="KW-0472">Membrane</keyword>
<dbReference type="Proteomes" id="UP001054811">
    <property type="component" value="Chromosome"/>
</dbReference>
<gene>
    <name evidence="2" type="ORF">L2X98_19630</name>
</gene>
<sequence length="128" mass="13554">MGSVASVGAVVAVLTQTHQARGVLAFVLAGVALVSVAASWLLIQTIYILRLADVYYADPEGGLLFNQDEPPRYTDFAYVAFGVGLTYQVADTNVTTNAMRRIIIGQSMLGYLFGAVILGTVINLLAGL</sequence>
<feature type="transmembrane region" description="Helical" evidence="1">
    <location>
        <begin position="108"/>
        <end position="126"/>
    </location>
</feature>
<keyword evidence="1" id="KW-1133">Transmembrane helix</keyword>
<protein>
    <submittedName>
        <fullName evidence="2">DUF1345 domain-containing protein</fullName>
    </submittedName>
</protein>